<keyword evidence="4 9" id="KW-0812">Transmembrane</keyword>
<evidence type="ECO:0000259" key="10">
    <source>
        <dbReference type="PROSITE" id="PS50893"/>
    </source>
</evidence>
<evidence type="ECO:0000313" key="13">
    <source>
        <dbReference type="Proteomes" id="UP001465976"/>
    </source>
</evidence>
<evidence type="ECO:0000259" key="11">
    <source>
        <dbReference type="PROSITE" id="PS50929"/>
    </source>
</evidence>
<feature type="transmembrane region" description="Helical" evidence="9">
    <location>
        <begin position="245"/>
        <end position="264"/>
    </location>
</feature>
<dbReference type="Gene3D" id="1.20.1560.10">
    <property type="entry name" value="ABC transporter type 1, transmembrane domain"/>
    <property type="match status" value="1"/>
</dbReference>
<dbReference type="PROSITE" id="PS50893">
    <property type="entry name" value="ABC_TRANSPORTER_2"/>
    <property type="match status" value="1"/>
</dbReference>
<feature type="non-terminal residue" evidence="12">
    <location>
        <position position="395"/>
    </location>
</feature>
<dbReference type="Pfam" id="PF00005">
    <property type="entry name" value="ABC_tran"/>
    <property type="match status" value="1"/>
</dbReference>
<proteinExistence type="inferred from homology"/>
<feature type="transmembrane region" description="Helical" evidence="9">
    <location>
        <begin position="367"/>
        <end position="393"/>
    </location>
</feature>
<dbReference type="PANTHER" id="PTHR24223:SF456">
    <property type="entry name" value="MULTIDRUG RESISTANCE-ASSOCIATED PROTEIN LETHAL(2)03659"/>
    <property type="match status" value="1"/>
</dbReference>
<comment type="similarity">
    <text evidence="2">Belongs to the ABC transporter superfamily. ABCC family. Conjugate transporter (TC 3.A.1.208) subfamily.</text>
</comment>
<protein>
    <submittedName>
        <fullName evidence="12">Uncharacterized protein</fullName>
    </submittedName>
</protein>
<dbReference type="InterPro" id="IPR050173">
    <property type="entry name" value="ABC_transporter_C-like"/>
</dbReference>
<evidence type="ECO:0000256" key="4">
    <source>
        <dbReference type="ARBA" id="ARBA00022692"/>
    </source>
</evidence>
<keyword evidence="6" id="KW-0067">ATP-binding</keyword>
<keyword evidence="13" id="KW-1185">Reference proteome</keyword>
<evidence type="ECO:0000256" key="8">
    <source>
        <dbReference type="ARBA" id="ARBA00023136"/>
    </source>
</evidence>
<dbReference type="SUPFAM" id="SSF52540">
    <property type="entry name" value="P-loop containing nucleoside triphosphate hydrolases"/>
    <property type="match status" value="1"/>
</dbReference>
<dbReference type="InterPro" id="IPR003439">
    <property type="entry name" value="ABC_transporter-like_ATP-bd"/>
</dbReference>
<dbReference type="Gene3D" id="3.40.50.300">
    <property type="entry name" value="P-loop containing nucleotide triphosphate hydrolases"/>
    <property type="match status" value="1"/>
</dbReference>
<evidence type="ECO:0000256" key="1">
    <source>
        <dbReference type="ARBA" id="ARBA00004141"/>
    </source>
</evidence>
<evidence type="ECO:0000256" key="9">
    <source>
        <dbReference type="SAM" id="Phobius"/>
    </source>
</evidence>
<evidence type="ECO:0000256" key="3">
    <source>
        <dbReference type="ARBA" id="ARBA00022448"/>
    </source>
</evidence>
<keyword evidence="8 9" id="KW-0472">Membrane</keyword>
<organism evidence="12 13">
    <name type="scientific">Marasmius crinis-equi</name>
    <dbReference type="NCBI Taxonomy" id="585013"/>
    <lineage>
        <taxon>Eukaryota</taxon>
        <taxon>Fungi</taxon>
        <taxon>Dikarya</taxon>
        <taxon>Basidiomycota</taxon>
        <taxon>Agaricomycotina</taxon>
        <taxon>Agaricomycetes</taxon>
        <taxon>Agaricomycetidae</taxon>
        <taxon>Agaricales</taxon>
        <taxon>Marasmiineae</taxon>
        <taxon>Marasmiaceae</taxon>
        <taxon>Marasmius</taxon>
    </lineage>
</organism>
<evidence type="ECO:0000256" key="2">
    <source>
        <dbReference type="ARBA" id="ARBA00009726"/>
    </source>
</evidence>
<dbReference type="CDD" id="cd03250">
    <property type="entry name" value="ABCC_MRP_domain1"/>
    <property type="match status" value="1"/>
</dbReference>
<dbReference type="Pfam" id="PF00664">
    <property type="entry name" value="ABC_membrane"/>
    <property type="match status" value="1"/>
</dbReference>
<comment type="subcellular location">
    <subcellularLocation>
        <location evidence="1">Membrane</location>
        <topology evidence="1">Multi-pass membrane protein</topology>
    </subcellularLocation>
</comment>
<dbReference type="EMBL" id="JBAHYK010004304">
    <property type="protein sequence ID" value="KAL0562890.1"/>
    <property type="molecule type" value="Genomic_DNA"/>
</dbReference>
<dbReference type="PROSITE" id="PS50929">
    <property type="entry name" value="ABC_TM1F"/>
    <property type="match status" value="1"/>
</dbReference>
<dbReference type="SUPFAM" id="SSF90123">
    <property type="entry name" value="ABC transporter transmembrane region"/>
    <property type="match status" value="1"/>
</dbReference>
<feature type="domain" description="ABC transmembrane type-1" evidence="11">
    <location>
        <begin position="253"/>
        <end position="395"/>
    </location>
</feature>
<accession>A0ABR3EJ51</accession>
<evidence type="ECO:0000256" key="5">
    <source>
        <dbReference type="ARBA" id="ARBA00022741"/>
    </source>
</evidence>
<dbReference type="PROSITE" id="PS00211">
    <property type="entry name" value="ABC_TRANSPORTER_1"/>
    <property type="match status" value="1"/>
</dbReference>
<keyword evidence="3" id="KW-0813">Transport</keyword>
<name>A0ABR3EJ51_9AGAR</name>
<keyword evidence="7 9" id="KW-1133">Transmembrane helix</keyword>
<gene>
    <name evidence="12" type="ORF">V5O48_019188</name>
</gene>
<dbReference type="InterPro" id="IPR036640">
    <property type="entry name" value="ABC1_TM_sf"/>
</dbReference>
<feature type="transmembrane region" description="Helical" evidence="9">
    <location>
        <begin position="289"/>
        <end position="322"/>
    </location>
</feature>
<evidence type="ECO:0000313" key="12">
    <source>
        <dbReference type="EMBL" id="KAL0562890.1"/>
    </source>
</evidence>
<dbReference type="PANTHER" id="PTHR24223">
    <property type="entry name" value="ATP-BINDING CASSETTE SUB-FAMILY C"/>
    <property type="match status" value="1"/>
</dbReference>
<sequence>MRREKGNVTYGGSVAYVPQSPWIRNTTLKQNVLFGQQEDEARFQEIIRACSLEQDLDMLPDREETEIGEKGINLSGGQKARVSLARAAYSPADVILMDDPLSAVDSYVGKEILDNCILYGAMAKRTRILVTHALHVLDKADYIFVVDKGEIKEQGTYEVGLVSFGQVVSNLSGIQSLRKESNLFFSLMEEYGRLEEREEKKREKKEPQDTKPAVATSTAKKLMQAEERNTGAVTWRTYKRYSQHAGGIVWAPVILLILVVAQAAQVGNNLLLGFWTSNSIPGFSQGQYIGLYAGLGAAAAFFQALTSLIFALAGLLASLNLFRSALRAALKSPLSFFDTTPVGRILSRLSKDQDTLDQELTTNLSQFLLTFSSVLGTIALVFYVLPYLGIIFVPM</sequence>
<feature type="domain" description="ABC transporter" evidence="10">
    <location>
        <begin position="1"/>
        <end position="173"/>
    </location>
</feature>
<dbReference type="InterPro" id="IPR017871">
    <property type="entry name" value="ABC_transporter-like_CS"/>
</dbReference>
<keyword evidence="5" id="KW-0547">Nucleotide-binding</keyword>
<comment type="caution">
    <text evidence="12">The sequence shown here is derived from an EMBL/GenBank/DDBJ whole genome shotgun (WGS) entry which is preliminary data.</text>
</comment>
<dbReference type="InterPro" id="IPR011527">
    <property type="entry name" value="ABC1_TM_dom"/>
</dbReference>
<evidence type="ECO:0000256" key="7">
    <source>
        <dbReference type="ARBA" id="ARBA00022989"/>
    </source>
</evidence>
<reference evidence="12 13" key="1">
    <citation type="submission" date="2024-02" db="EMBL/GenBank/DDBJ databases">
        <title>A draft genome for the cacao thread blight pathogen Marasmius crinis-equi.</title>
        <authorList>
            <person name="Cohen S.P."/>
            <person name="Baruah I.K."/>
            <person name="Amoako-Attah I."/>
            <person name="Bukari Y."/>
            <person name="Meinhardt L.W."/>
            <person name="Bailey B.A."/>
        </authorList>
    </citation>
    <scope>NUCLEOTIDE SEQUENCE [LARGE SCALE GENOMIC DNA]</scope>
    <source>
        <strain evidence="12 13">GH-76</strain>
    </source>
</reference>
<dbReference type="InterPro" id="IPR027417">
    <property type="entry name" value="P-loop_NTPase"/>
</dbReference>
<dbReference type="Proteomes" id="UP001465976">
    <property type="component" value="Unassembled WGS sequence"/>
</dbReference>
<evidence type="ECO:0000256" key="6">
    <source>
        <dbReference type="ARBA" id="ARBA00022840"/>
    </source>
</evidence>